<evidence type="ECO:0000313" key="2">
    <source>
        <dbReference type="Proteomes" id="UP000234211"/>
    </source>
</evidence>
<evidence type="ECO:0000313" key="1">
    <source>
        <dbReference type="EMBL" id="SOS74879.1"/>
    </source>
</evidence>
<organism evidence="1 2">
    <name type="scientific">Tenacibaculum piscium</name>
    <dbReference type="NCBI Taxonomy" id="1458515"/>
    <lineage>
        <taxon>Bacteria</taxon>
        <taxon>Pseudomonadati</taxon>
        <taxon>Bacteroidota</taxon>
        <taxon>Flavobacteriia</taxon>
        <taxon>Flavobacteriales</taxon>
        <taxon>Flavobacteriaceae</taxon>
        <taxon>Tenacibaculum</taxon>
    </lineage>
</organism>
<reference evidence="2" key="1">
    <citation type="submission" date="2017-11" db="EMBL/GenBank/DDBJ databases">
        <authorList>
            <person name="Duchaud E."/>
        </authorList>
    </citation>
    <scope>NUCLEOTIDE SEQUENCE [LARGE SCALE GENOMIC DNA]</scope>
    <source>
        <strain evidence="2">Tenacibaculum sp. TNO020</strain>
    </source>
</reference>
<accession>A0A2H1YHA2</accession>
<gene>
    <name evidence="1" type="ORF">TNO020_40098</name>
</gene>
<keyword evidence="2" id="KW-1185">Reference proteome</keyword>
<proteinExistence type="predicted"/>
<name>A0A2H1YHA2_9FLAO</name>
<dbReference type="EMBL" id="OENF01000034">
    <property type="protein sequence ID" value="SOS74879.1"/>
    <property type="molecule type" value="Genomic_DNA"/>
</dbReference>
<dbReference type="AlphaFoldDB" id="A0A2H1YHA2"/>
<sequence length="56" mass="6253">MVIIMYTTAIYAQSKATHDNNNYGEKATANELVSNFNEGKHIVCDADNLKTYSILL</sequence>
<protein>
    <submittedName>
        <fullName evidence="1">Uncharacterized protein</fullName>
    </submittedName>
</protein>
<dbReference type="Proteomes" id="UP000234211">
    <property type="component" value="Unassembled WGS sequence"/>
</dbReference>